<dbReference type="GO" id="GO:0004360">
    <property type="term" value="F:glutamine-fructose-6-phosphate transaminase (isomerizing) activity"/>
    <property type="evidence" value="ECO:0007669"/>
    <property type="project" value="UniProtKB-EC"/>
</dbReference>
<organism evidence="10 11">
    <name type="scientific">Sediminicoccus rosea</name>
    <dbReference type="NCBI Taxonomy" id="1225128"/>
    <lineage>
        <taxon>Bacteria</taxon>
        <taxon>Pseudomonadati</taxon>
        <taxon>Pseudomonadota</taxon>
        <taxon>Alphaproteobacteria</taxon>
        <taxon>Acetobacterales</taxon>
        <taxon>Roseomonadaceae</taxon>
        <taxon>Sediminicoccus</taxon>
    </lineage>
</organism>
<dbReference type="InterPro" id="IPR005855">
    <property type="entry name" value="GFAT"/>
</dbReference>
<dbReference type="InterPro" id="IPR046348">
    <property type="entry name" value="SIS_dom_sf"/>
</dbReference>
<feature type="domain" description="SIS" evidence="9">
    <location>
        <begin position="459"/>
        <end position="600"/>
    </location>
</feature>
<evidence type="ECO:0000256" key="3">
    <source>
        <dbReference type="ARBA" id="ARBA00016090"/>
    </source>
</evidence>
<dbReference type="Proteomes" id="UP001305521">
    <property type="component" value="Chromosome"/>
</dbReference>
<evidence type="ECO:0000256" key="2">
    <source>
        <dbReference type="ARBA" id="ARBA00012916"/>
    </source>
</evidence>
<dbReference type="PROSITE" id="PS51278">
    <property type="entry name" value="GATASE_TYPE_2"/>
    <property type="match status" value="1"/>
</dbReference>
<evidence type="ECO:0000256" key="1">
    <source>
        <dbReference type="ARBA" id="ARBA00001031"/>
    </source>
</evidence>
<dbReference type="EC" id="2.6.1.16" evidence="2"/>
<dbReference type="InterPro" id="IPR029055">
    <property type="entry name" value="Ntn_hydrolases_N"/>
</dbReference>
<dbReference type="InterPro" id="IPR001347">
    <property type="entry name" value="SIS_dom"/>
</dbReference>
<proteinExistence type="predicted"/>
<dbReference type="RefSeq" id="WP_318647569.1">
    <property type="nucleotide sequence ID" value="NZ_CP137852.1"/>
</dbReference>
<dbReference type="CDD" id="cd05008">
    <property type="entry name" value="SIS_GlmS_GlmD_1"/>
    <property type="match status" value="1"/>
</dbReference>
<gene>
    <name evidence="10" type="primary">glmS</name>
    <name evidence="10" type="ORF">R9Z33_15955</name>
</gene>
<feature type="domain" description="Glutamine amidotransferase type-2" evidence="8">
    <location>
        <begin position="2"/>
        <end position="216"/>
    </location>
</feature>
<dbReference type="SUPFAM" id="SSF56235">
    <property type="entry name" value="N-terminal nucleophile aminohydrolases (Ntn hydrolases)"/>
    <property type="match status" value="1"/>
</dbReference>
<dbReference type="InterPro" id="IPR035490">
    <property type="entry name" value="GlmS/FrlB_SIS"/>
</dbReference>
<dbReference type="CDD" id="cd00714">
    <property type="entry name" value="GFAT"/>
    <property type="match status" value="1"/>
</dbReference>
<dbReference type="EMBL" id="CP137852">
    <property type="protein sequence ID" value="WPB83595.1"/>
    <property type="molecule type" value="Genomic_DNA"/>
</dbReference>
<dbReference type="CDD" id="cd05009">
    <property type="entry name" value="SIS_GlmS_GlmD_2"/>
    <property type="match status" value="1"/>
</dbReference>
<evidence type="ECO:0000313" key="10">
    <source>
        <dbReference type="EMBL" id="WPB83595.1"/>
    </source>
</evidence>
<dbReference type="Pfam" id="PF01380">
    <property type="entry name" value="SIS"/>
    <property type="match status" value="2"/>
</dbReference>
<dbReference type="NCBIfam" id="NF001484">
    <property type="entry name" value="PRK00331.1"/>
    <property type="match status" value="1"/>
</dbReference>
<dbReference type="NCBIfam" id="TIGR01135">
    <property type="entry name" value="glmS"/>
    <property type="match status" value="1"/>
</dbReference>
<dbReference type="PROSITE" id="PS51464">
    <property type="entry name" value="SIS"/>
    <property type="match status" value="2"/>
</dbReference>
<accession>A0ABZ0PD23</accession>
<evidence type="ECO:0000259" key="8">
    <source>
        <dbReference type="PROSITE" id="PS51278"/>
    </source>
</evidence>
<evidence type="ECO:0000259" key="9">
    <source>
        <dbReference type="PROSITE" id="PS51464"/>
    </source>
</evidence>
<evidence type="ECO:0000256" key="4">
    <source>
        <dbReference type="ARBA" id="ARBA00022576"/>
    </source>
</evidence>
<dbReference type="PANTHER" id="PTHR10937">
    <property type="entry name" value="GLUCOSAMINE--FRUCTOSE-6-PHOSPHATE AMINOTRANSFERASE, ISOMERIZING"/>
    <property type="match status" value="1"/>
</dbReference>
<evidence type="ECO:0000256" key="7">
    <source>
        <dbReference type="ARBA" id="ARBA00022962"/>
    </source>
</evidence>
<dbReference type="InterPro" id="IPR047084">
    <property type="entry name" value="GFAT_N"/>
</dbReference>
<keyword evidence="4 10" id="KW-0032">Aminotransferase</keyword>
<dbReference type="Pfam" id="PF13522">
    <property type="entry name" value="GATase_6"/>
    <property type="match status" value="1"/>
</dbReference>
<keyword evidence="11" id="KW-1185">Reference proteome</keyword>
<keyword evidence="7" id="KW-0315">Glutamine amidotransferase</keyword>
<comment type="catalytic activity">
    <reaction evidence="1">
        <text>D-fructose 6-phosphate + L-glutamine = D-glucosamine 6-phosphate + L-glutamate</text>
        <dbReference type="Rhea" id="RHEA:13237"/>
        <dbReference type="ChEBI" id="CHEBI:29985"/>
        <dbReference type="ChEBI" id="CHEBI:58359"/>
        <dbReference type="ChEBI" id="CHEBI:58725"/>
        <dbReference type="ChEBI" id="CHEBI:61527"/>
        <dbReference type="EC" id="2.6.1.16"/>
    </reaction>
</comment>
<evidence type="ECO:0000313" key="11">
    <source>
        <dbReference type="Proteomes" id="UP001305521"/>
    </source>
</evidence>
<dbReference type="SUPFAM" id="SSF53697">
    <property type="entry name" value="SIS domain"/>
    <property type="match status" value="1"/>
</dbReference>
<name>A0ABZ0PD23_9PROT</name>
<dbReference type="Gene3D" id="3.40.50.10490">
    <property type="entry name" value="Glucose-6-phosphate isomerase like protein, domain 1"/>
    <property type="match status" value="2"/>
</dbReference>
<feature type="domain" description="SIS" evidence="9">
    <location>
        <begin position="289"/>
        <end position="426"/>
    </location>
</feature>
<sequence length="610" mass="64159">MCGIVGMVNGHPVAVDLAAALGRLEYRGYDSAGVALAGPGLPVHRILGRATDLVPMLEAAQPRGRAGIGHTRWATHGRPDLRNAHPHTHGGVAVVHNGIIENHDALRRQLRDQGHHFASDTDSEVIPHLMAEAISQGLEPIEALLVTCRALEGAYAIAAVTEAEPDRILVARMGSPLVVARGEGMAAIASDPAALAGMAREYAPLAEGEIAELTGDGITFHPVRIQERRRQQRPVAQDRRAPRREWQTVADPMAAREDGRRFAHHTRREIAEQPEALAATDAALKGLALPPDVVACDRFTVIACGSSLFAGATAREAIERAAGVTVDLEIASEFRDRAAPPRGIAILISQSGETADTIAAMARFRAAGLSTIGMVNVRESVIGRTAELVWPISAGQEIGVAATKSFTAQLLALMRFGIALGEARGTGDAAFRTRLARALDDLPRICTEAEAMEPIARILAERIAGEEEALFIGRGWGAALAQEGALKLKELSYIRAEGYPSGELKHGPIAVIREGSPVIVCTPGDAGQAKVLANASAVAARGAHLVALTDVGGAEAAAATAAETITMPGDALVAPFAQAVFLQLLAYHTAVVLGHDVDRPRNLAKSVTVE</sequence>
<dbReference type="Gene3D" id="3.60.20.10">
    <property type="entry name" value="Glutamine Phosphoribosylpyrophosphate, subunit 1, domain 1"/>
    <property type="match status" value="1"/>
</dbReference>
<keyword evidence="6" id="KW-0677">Repeat</keyword>
<dbReference type="PANTHER" id="PTHR10937:SF0">
    <property type="entry name" value="GLUTAMINE--FRUCTOSE-6-PHOSPHATE TRANSAMINASE (ISOMERIZING)"/>
    <property type="match status" value="1"/>
</dbReference>
<keyword evidence="5 10" id="KW-0808">Transferase</keyword>
<evidence type="ECO:0000256" key="5">
    <source>
        <dbReference type="ARBA" id="ARBA00022679"/>
    </source>
</evidence>
<evidence type="ECO:0000256" key="6">
    <source>
        <dbReference type="ARBA" id="ARBA00022737"/>
    </source>
</evidence>
<reference evidence="10 11" key="1">
    <citation type="submission" date="2023-11" db="EMBL/GenBank/DDBJ databases">
        <title>Arctic aerobic anoxygenic photoheterotroph Sediminicoccus rosea KRV36 adapts its photosynthesis to long days of polar summer.</title>
        <authorList>
            <person name="Tomasch J."/>
            <person name="Kopejtka K."/>
            <person name="Bily T."/>
            <person name="Gardiner A.T."/>
            <person name="Gardian Z."/>
            <person name="Shivaramu S."/>
            <person name="Koblizek M."/>
            <person name="Engelhardt F."/>
            <person name="Kaftan D."/>
        </authorList>
    </citation>
    <scope>NUCLEOTIDE SEQUENCE [LARGE SCALE GENOMIC DNA]</scope>
    <source>
        <strain evidence="10 11">R-30</strain>
    </source>
</reference>
<dbReference type="InterPro" id="IPR017932">
    <property type="entry name" value="GATase_2_dom"/>
</dbReference>
<protein>
    <recommendedName>
        <fullName evidence="3">Glutamine--fructose-6-phosphate aminotransferase [isomerizing]</fullName>
        <ecNumber evidence="2">2.6.1.16</ecNumber>
    </recommendedName>
</protein>
<dbReference type="InterPro" id="IPR035466">
    <property type="entry name" value="GlmS/AgaS_SIS"/>
</dbReference>